<proteinExistence type="predicted"/>
<accession>A0AA88KSB2</accession>
<keyword evidence="3" id="KW-1185">Reference proteome</keyword>
<dbReference type="EMBL" id="JAVRJZ010000021">
    <property type="protein sequence ID" value="KAK2704368.1"/>
    <property type="molecule type" value="Genomic_DNA"/>
</dbReference>
<sequence length="301" mass="32397">MRRSDKSELDYNSTVDAIEEDRGITAEDLKATDNEESRQRQGGGLGSLLKGFGFGGNKQQIDPYLMMLVDQLKKEKLSAATYDSGYDDLENSKLGLSSNKRTEEYGGSYGASNTYGSSYGGGSSGSSYGGSSYGSSGGSSYGSNYGGGYGDCCSENDKLIKLLVLGGLALLGFYLYLRTTTTAAAARKKRSGVAENDLSEMDYYDVTLDGPAWLSMIHELWQQDAVADNPYCAYETLCRMNRIAAESGGQGTWAAHLSSVPLSYLLHNRHEYGFQGYMNAALMGKAGANCTELYSGCSRLN</sequence>
<reference evidence="2" key="1">
    <citation type="submission" date="2023-07" db="EMBL/GenBank/DDBJ databases">
        <title>Chromosome-level genome assembly of Artemia franciscana.</title>
        <authorList>
            <person name="Jo E."/>
        </authorList>
    </citation>
    <scope>NUCLEOTIDE SEQUENCE</scope>
    <source>
        <tissue evidence="2">Whole body</tissue>
    </source>
</reference>
<gene>
    <name evidence="2" type="ORF">QYM36_016681</name>
</gene>
<feature type="region of interest" description="Disordered" evidence="1">
    <location>
        <begin position="22"/>
        <end position="44"/>
    </location>
</feature>
<dbReference type="AlphaFoldDB" id="A0AA88KSB2"/>
<dbReference type="PANTHER" id="PTHR41158">
    <property type="entry name" value="AGAP010294-PA"/>
    <property type="match status" value="1"/>
</dbReference>
<evidence type="ECO:0000256" key="1">
    <source>
        <dbReference type="SAM" id="MobiDB-lite"/>
    </source>
</evidence>
<dbReference type="PANTHER" id="PTHR41158:SF2">
    <property type="entry name" value="AGAP010294-PA"/>
    <property type="match status" value="1"/>
</dbReference>
<evidence type="ECO:0000313" key="3">
    <source>
        <dbReference type="Proteomes" id="UP001187531"/>
    </source>
</evidence>
<dbReference type="Proteomes" id="UP001187531">
    <property type="component" value="Unassembled WGS sequence"/>
</dbReference>
<name>A0AA88KSB2_ARTSF</name>
<organism evidence="2 3">
    <name type="scientific">Artemia franciscana</name>
    <name type="common">Brine shrimp</name>
    <name type="synonym">Artemia sanfranciscana</name>
    <dbReference type="NCBI Taxonomy" id="6661"/>
    <lineage>
        <taxon>Eukaryota</taxon>
        <taxon>Metazoa</taxon>
        <taxon>Ecdysozoa</taxon>
        <taxon>Arthropoda</taxon>
        <taxon>Crustacea</taxon>
        <taxon>Branchiopoda</taxon>
        <taxon>Anostraca</taxon>
        <taxon>Artemiidae</taxon>
        <taxon>Artemia</taxon>
    </lineage>
</organism>
<feature type="compositionally biased region" description="Basic and acidic residues" evidence="1">
    <location>
        <begin position="22"/>
        <end position="39"/>
    </location>
</feature>
<evidence type="ECO:0000313" key="2">
    <source>
        <dbReference type="EMBL" id="KAK2704368.1"/>
    </source>
</evidence>
<protein>
    <submittedName>
        <fullName evidence="2">Uncharacterized protein</fullName>
    </submittedName>
</protein>
<comment type="caution">
    <text evidence="2">The sequence shown here is derived from an EMBL/GenBank/DDBJ whole genome shotgun (WGS) entry which is preliminary data.</text>
</comment>